<dbReference type="Proteomes" id="UP000789375">
    <property type="component" value="Unassembled WGS sequence"/>
</dbReference>
<feature type="compositionally biased region" description="Polar residues" evidence="1">
    <location>
        <begin position="504"/>
        <end position="521"/>
    </location>
</feature>
<gene>
    <name evidence="2" type="ORF">FMOSSE_LOCUS2091</name>
</gene>
<feature type="region of interest" description="Disordered" evidence="1">
    <location>
        <begin position="504"/>
        <end position="527"/>
    </location>
</feature>
<evidence type="ECO:0000313" key="2">
    <source>
        <dbReference type="EMBL" id="CAG8462055.1"/>
    </source>
</evidence>
<organism evidence="2 3">
    <name type="scientific">Funneliformis mosseae</name>
    <name type="common">Endomycorrhizal fungus</name>
    <name type="synonym">Glomus mosseae</name>
    <dbReference type="NCBI Taxonomy" id="27381"/>
    <lineage>
        <taxon>Eukaryota</taxon>
        <taxon>Fungi</taxon>
        <taxon>Fungi incertae sedis</taxon>
        <taxon>Mucoromycota</taxon>
        <taxon>Glomeromycotina</taxon>
        <taxon>Glomeromycetes</taxon>
        <taxon>Glomerales</taxon>
        <taxon>Glomeraceae</taxon>
        <taxon>Funneliformis</taxon>
    </lineage>
</organism>
<sequence>MNISNGINKYFKEEVFAKWSIYNCLEFLGENCRGVTSEHRKEIMTELKHQFHSITTHNSSNKKVREKATKLFNNVEENFKFKESNEKLFETKADLYGSKVAVHMIDTMLNSFRIERPSVSSQSTILSPECDAEKKHESFVNVAETSDGAEVFMSPDNNQIVSENIQTLSNTESHEQKVDNPEIVVDKVATMRNRNLEERLKRDNLRVQSIESRIVDLSNWTKVDWDKVLKASDYAQLFIKSTRKLNKDKIDTKVKNLLHDRLGCVKSLNDLILWKNKFATLESEDARLTIGIIEFFHLCLRREVNILVMKQRERDHIVKILSPIFGLIFEEFNIGIFELNYSRSVTSRIRKYINEEYVKLNPPSRMMDLVISLRSYKIELLVLEAGNTEGPMDDTKFREDHSKIKVVMKDCMDAFWNKLHFKKDELEEVFVMGVQITGTKWTIYSLTYDNSKRFYFFVEMAGLTLPTLLSDMNDLLPDFLENLLALRHTQVDLVAKIRKFTQKGFSTPAPSSSSLYETTETPSKKII</sequence>
<protein>
    <submittedName>
        <fullName evidence="2">4860_t:CDS:1</fullName>
    </submittedName>
</protein>
<keyword evidence="3" id="KW-1185">Reference proteome</keyword>
<comment type="caution">
    <text evidence="2">The sequence shown here is derived from an EMBL/GenBank/DDBJ whole genome shotgun (WGS) entry which is preliminary data.</text>
</comment>
<dbReference type="AlphaFoldDB" id="A0A9N8VUT6"/>
<proteinExistence type="predicted"/>
<reference evidence="2" key="1">
    <citation type="submission" date="2021-06" db="EMBL/GenBank/DDBJ databases">
        <authorList>
            <person name="Kallberg Y."/>
            <person name="Tangrot J."/>
            <person name="Rosling A."/>
        </authorList>
    </citation>
    <scope>NUCLEOTIDE SEQUENCE</scope>
    <source>
        <strain evidence="2">87-6 pot B 2015</strain>
    </source>
</reference>
<dbReference type="EMBL" id="CAJVPP010000257">
    <property type="protein sequence ID" value="CAG8462055.1"/>
    <property type="molecule type" value="Genomic_DNA"/>
</dbReference>
<name>A0A9N8VUT6_FUNMO</name>
<accession>A0A9N8VUT6</accession>
<evidence type="ECO:0000256" key="1">
    <source>
        <dbReference type="SAM" id="MobiDB-lite"/>
    </source>
</evidence>
<evidence type="ECO:0000313" key="3">
    <source>
        <dbReference type="Proteomes" id="UP000789375"/>
    </source>
</evidence>